<name>A0A378STJ1_9MYCO</name>
<dbReference type="InterPro" id="IPR036188">
    <property type="entry name" value="FAD/NAD-bd_sf"/>
</dbReference>
<dbReference type="EC" id="1.3.99.4" evidence="6"/>
<evidence type="ECO:0000256" key="3">
    <source>
        <dbReference type="ARBA" id="ARBA00022827"/>
    </source>
</evidence>
<dbReference type="Gene3D" id="3.90.700.10">
    <property type="entry name" value="Succinate dehydrogenase/fumarate reductase flavoprotein, catalytic domain"/>
    <property type="match status" value="1"/>
</dbReference>
<dbReference type="RefSeq" id="WP_115328389.1">
    <property type="nucleotide sequence ID" value="NZ_JACKST010000052.1"/>
</dbReference>
<keyword evidence="3" id="KW-0274">FAD</keyword>
<protein>
    <submittedName>
        <fullName evidence="6">3-ketosteroid-delta-1-dehydrogenase</fullName>
        <ecNumber evidence="6">1.3.99.4</ecNumber>
    </submittedName>
</protein>
<evidence type="ECO:0000313" key="7">
    <source>
        <dbReference type="Proteomes" id="UP000254291"/>
    </source>
</evidence>
<accession>A0A378STJ1</accession>
<dbReference type="InterPro" id="IPR027477">
    <property type="entry name" value="Succ_DH/fumarate_Rdtase_cat_sf"/>
</dbReference>
<evidence type="ECO:0000256" key="4">
    <source>
        <dbReference type="ARBA" id="ARBA00023002"/>
    </source>
</evidence>
<feature type="domain" description="FAD-dependent oxidoreductase 2 FAD-binding" evidence="5">
    <location>
        <begin position="20"/>
        <end position="509"/>
    </location>
</feature>
<dbReference type="Gene3D" id="3.50.50.60">
    <property type="entry name" value="FAD/NAD(P)-binding domain"/>
    <property type="match status" value="1"/>
</dbReference>
<proteinExistence type="predicted"/>
<dbReference type="Pfam" id="PF00890">
    <property type="entry name" value="FAD_binding_2"/>
    <property type="match status" value="1"/>
</dbReference>
<evidence type="ECO:0000259" key="5">
    <source>
        <dbReference type="Pfam" id="PF00890"/>
    </source>
</evidence>
<dbReference type="PANTHER" id="PTHR43400">
    <property type="entry name" value="FUMARATE REDUCTASE"/>
    <property type="match status" value="1"/>
</dbReference>
<dbReference type="NCBIfam" id="NF009474">
    <property type="entry name" value="PRK12837.1"/>
    <property type="match status" value="1"/>
</dbReference>
<evidence type="ECO:0000256" key="1">
    <source>
        <dbReference type="ARBA" id="ARBA00001974"/>
    </source>
</evidence>
<dbReference type="InterPro" id="IPR003953">
    <property type="entry name" value="FAD-dep_OxRdtase_2_FAD-bd"/>
</dbReference>
<dbReference type="InterPro" id="IPR050315">
    <property type="entry name" value="FAD-oxidoreductase_2"/>
</dbReference>
<gene>
    <name evidence="6" type="primary">ksdD_2</name>
    <name evidence="6" type="ORF">NCTC10742_04936</name>
</gene>
<dbReference type="SUPFAM" id="SSF56425">
    <property type="entry name" value="Succinate dehydrogenase/fumarate reductase flavoprotein, catalytic domain"/>
    <property type="match status" value="1"/>
</dbReference>
<reference evidence="6 7" key="1">
    <citation type="submission" date="2018-06" db="EMBL/GenBank/DDBJ databases">
        <authorList>
            <consortium name="Pathogen Informatics"/>
            <person name="Doyle S."/>
        </authorList>
    </citation>
    <scope>NUCLEOTIDE SEQUENCE [LARGE SCALE GENOMIC DNA]</scope>
    <source>
        <strain evidence="6 7">NCTC10742</strain>
    </source>
</reference>
<dbReference type="Proteomes" id="UP000254291">
    <property type="component" value="Unassembled WGS sequence"/>
</dbReference>
<comment type="cofactor">
    <cofactor evidence="1">
        <name>FAD</name>
        <dbReference type="ChEBI" id="CHEBI:57692"/>
    </cofactor>
</comment>
<keyword evidence="2" id="KW-0285">Flavoprotein</keyword>
<dbReference type="GO" id="GO:0008202">
    <property type="term" value="P:steroid metabolic process"/>
    <property type="evidence" value="ECO:0007669"/>
    <property type="project" value="UniProtKB-ARBA"/>
</dbReference>
<sequence length="530" mass="56230">MAPLESPGEKPTTTWDEVTDVLVAGSGAGGVTGAYTAAREGLDVILVEATEKFGGTTAYSGGGGMWFPCNPVLMRAGVDDTIEDALEYYTSVVGDRTPRALQETYVRSGAPLVEYLEADELINFSLLPWPDYFGAAPKARADGMRHIAAKPWKVAAAPHLRELVRGPLDSDRLGAPQPDDYFVGGRALIARLLAAAQRHPNSSARLNTALVELVVEDGAVVGAVVDADGERRSIRTRRGVLLAAGGFEHNDDMRARYGVPGSSRDTMGPWGNRGLAHQAGIAVGADTDLMDQAWWSPGLTHPDGTSAFALWFTGGIFVDDHGRRFVNESAAYDRLGRAVLAAVDDGRVTLPFWMIYDSAGDRDGVVPPVKATNVSMVEPEKYIAAGLWRSADTLEELAVQIGVPPDNLVDSVARFNDFVRRGVDEDFGRGDEPYDRAFSGGVPPLYAIEKGPFHAAAFGVSDLGTKGGLRTDTAARVLDRADNVIPGLYAAGNTMAAPSGTVYPGGGNPIGTSMVFSHLAVLDMVKGTTP</sequence>
<dbReference type="EMBL" id="UGQM01000001">
    <property type="protein sequence ID" value="STZ45675.1"/>
    <property type="molecule type" value="Genomic_DNA"/>
</dbReference>
<keyword evidence="4 6" id="KW-0560">Oxidoreductase</keyword>
<dbReference type="AlphaFoldDB" id="A0A378STJ1"/>
<dbReference type="PANTHER" id="PTHR43400:SF10">
    <property type="entry name" value="3-OXOSTEROID 1-DEHYDROGENASE"/>
    <property type="match status" value="1"/>
</dbReference>
<evidence type="ECO:0000313" key="6">
    <source>
        <dbReference type="EMBL" id="STZ45675.1"/>
    </source>
</evidence>
<organism evidence="6 7">
    <name type="scientific">Mycolicibacterium gilvum</name>
    <dbReference type="NCBI Taxonomy" id="1804"/>
    <lineage>
        <taxon>Bacteria</taxon>
        <taxon>Bacillati</taxon>
        <taxon>Actinomycetota</taxon>
        <taxon>Actinomycetes</taxon>
        <taxon>Mycobacteriales</taxon>
        <taxon>Mycobacteriaceae</taxon>
        <taxon>Mycolicibacterium</taxon>
    </lineage>
</organism>
<dbReference type="GO" id="GO:0047571">
    <property type="term" value="F:3-oxosteroid 1-dehydrogenase activity"/>
    <property type="evidence" value="ECO:0007669"/>
    <property type="project" value="UniProtKB-EC"/>
</dbReference>
<evidence type="ECO:0000256" key="2">
    <source>
        <dbReference type="ARBA" id="ARBA00022630"/>
    </source>
</evidence>
<dbReference type="SUPFAM" id="SSF51905">
    <property type="entry name" value="FAD/NAD(P)-binding domain"/>
    <property type="match status" value="1"/>
</dbReference>